<protein>
    <recommendedName>
        <fullName evidence="4">TraB/GumN family protein</fullName>
    </recommendedName>
</protein>
<feature type="signal peptide" evidence="1">
    <location>
        <begin position="1"/>
        <end position="25"/>
    </location>
</feature>
<accession>A0A0C5VIF7</accession>
<dbReference type="KEGG" id="gsn:YC6258_02414"/>
<organism evidence="2 3">
    <name type="scientific">Gynuella sunshinyii YC6258</name>
    <dbReference type="NCBI Taxonomy" id="1445510"/>
    <lineage>
        <taxon>Bacteria</taxon>
        <taxon>Pseudomonadati</taxon>
        <taxon>Pseudomonadota</taxon>
        <taxon>Gammaproteobacteria</taxon>
        <taxon>Oceanospirillales</taxon>
        <taxon>Saccharospirillaceae</taxon>
        <taxon>Gynuella</taxon>
    </lineage>
</organism>
<dbReference type="EMBL" id="CP007142">
    <property type="protein sequence ID" value="AJQ94452.1"/>
    <property type="molecule type" value="Genomic_DNA"/>
</dbReference>
<dbReference type="RefSeq" id="WP_044616976.1">
    <property type="nucleotide sequence ID" value="NZ_CP007142.1"/>
</dbReference>
<evidence type="ECO:0000313" key="2">
    <source>
        <dbReference type="EMBL" id="AJQ94452.1"/>
    </source>
</evidence>
<dbReference type="Proteomes" id="UP000032266">
    <property type="component" value="Chromosome"/>
</dbReference>
<name>A0A0C5VIF7_9GAMM</name>
<evidence type="ECO:0000313" key="3">
    <source>
        <dbReference type="Proteomes" id="UP000032266"/>
    </source>
</evidence>
<feature type="chain" id="PRO_5002183710" description="TraB/GumN family protein" evidence="1">
    <location>
        <begin position="26"/>
        <end position="290"/>
    </location>
</feature>
<keyword evidence="3" id="KW-1185">Reference proteome</keyword>
<dbReference type="InterPro" id="IPR047111">
    <property type="entry name" value="YbaP-like"/>
</dbReference>
<gene>
    <name evidence="2" type="ORF">YC6258_02414</name>
</gene>
<dbReference type="STRING" id="1445510.YC6258_02414"/>
<dbReference type="CDD" id="cd14789">
    <property type="entry name" value="Tiki"/>
    <property type="match status" value="1"/>
</dbReference>
<dbReference type="PANTHER" id="PTHR40590:SF1">
    <property type="entry name" value="CYTOPLASMIC PROTEIN"/>
    <property type="match status" value="1"/>
</dbReference>
<sequence>MGLRKLIGWYAGLLGLSFLSTAAAAQGIFWKAEKDGQVIYLCGSVHVAKPDFYPMPDWTYEALKSSDVLILEVASLSDSSNKQIFKQMSKLPEGQEIYDLLDDETIKLATDLGNEYGIPLEFFRYQQPWSFVTSLTMAQVIKLGYQPQFGIDIHFSGKAREYGIPIDGFETAMEQYRMLQQIYTMDHAVHVKESLLELKDVAGQMDQLEQSWLDSNADHLAELLNQSFGDSAEVEEVMLLNRNQRWMEQLSERFKHQKQIFIVVGAGHVVGKGSLTELLKQAGFSIEQLK</sequence>
<evidence type="ECO:0008006" key="4">
    <source>
        <dbReference type="Google" id="ProtNLM"/>
    </source>
</evidence>
<proteinExistence type="predicted"/>
<dbReference type="PANTHER" id="PTHR40590">
    <property type="entry name" value="CYTOPLASMIC PROTEIN-RELATED"/>
    <property type="match status" value="1"/>
</dbReference>
<keyword evidence="1" id="KW-0732">Signal</keyword>
<dbReference type="Pfam" id="PF01963">
    <property type="entry name" value="TraB_PrgY_gumN"/>
    <property type="match status" value="1"/>
</dbReference>
<dbReference type="OrthoDB" id="357294at2"/>
<evidence type="ECO:0000256" key="1">
    <source>
        <dbReference type="SAM" id="SignalP"/>
    </source>
</evidence>
<dbReference type="HOGENOM" id="CLU_057525_0_0_6"/>
<dbReference type="AlphaFoldDB" id="A0A0C5VIF7"/>
<reference evidence="2 3" key="1">
    <citation type="submission" date="2014-01" db="EMBL/GenBank/DDBJ databases">
        <title>Full genme sequencing of cellulolytic bacterium Gynuella sunshinyii YC6258T gen. nov., sp. nov.</title>
        <authorList>
            <person name="Khan H."/>
            <person name="Chung E.J."/>
            <person name="Chung Y.R."/>
        </authorList>
    </citation>
    <scope>NUCLEOTIDE SEQUENCE [LARGE SCALE GENOMIC DNA]</scope>
    <source>
        <strain evidence="2 3">YC6258</strain>
    </source>
</reference>
<dbReference type="InterPro" id="IPR002816">
    <property type="entry name" value="TraB/PrgY/GumN_fam"/>
</dbReference>